<protein>
    <submittedName>
        <fullName evidence="1">Uncharacterized protein</fullName>
    </submittedName>
</protein>
<dbReference type="Proteomes" id="UP000324222">
    <property type="component" value="Unassembled WGS sequence"/>
</dbReference>
<accession>A0A5B7JJI4</accession>
<keyword evidence="2" id="KW-1185">Reference proteome</keyword>
<dbReference type="AlphaFoldDB" id="A0A5B7JJI4"/>
<organism evidence="1 2">
    <name type="scientific">Portunus trituberculatus</name>
    <name type="common">Swimming crab</name>
    <name type="synonym">Neptunus trituberculatus</name>
    <dbReference type="NCBI Taxonomy" id="210409"/>
    <lineage>
        <taxon>Eukaryota</taxon>
        <taxon>Metazoa</taxon>
        <taxon>Ecdysozoa</taxon>
        <taxon>Arthropoda</taxon>
        <taxon>Crustacea</taxon>
        <taxon>Multicrustacea</taxon>
        <taxon>Malacostraca</taxon>
        <taxon>Eumalacostraca</taxon>
        <taxon>Eucarida</taxon>
        <taxon>Decapoda</taxon>
        <taxon>Pleocyemata</taxon>
        <taxon>Brachyura</taxon>
        <taxon>Eubrachyura</taxon>
        <taxon>Portunoidea</taxon>
        <taxon>Portunidae</taxon>
        <taxon>Portuninae</taxon>
        <taxon>Portunus</taxon>
    </lineage>
</organism>
<reference evidence="1 2" key="1">
    <citation type="submission" date="2019-05" db="EMBL/GenBank/DDBJ databases">
        <title>Another draft genome of Portunus trituberculatus and its Hox gene families provides insights of decapod evolution.</title>
        <authorList>
            <person name="Jeong J.-H."/>
            <person name="Song I."/>
            <person name="Kim S."/>
            <person name="Choi T."/>
            <person name="Kim D."/>
            <person name="Ryu S."/>
            <person name="Kim W."/>
        </authorList>
    </citation>
    <scope>NUCLEOTIDE SEQUENCE [LARGE SCALE GENOMIC DNA]</scope>
    <source>
        <tissue evidence="1">Muscle</tissue>
    </source>
</reference>
<gene>
    <name evidence="1" type="ORF">E2C01_089906</name>
</gene>
<sequence>MRSPTDDTETHGDSAAFSSSCEPFSLACCLSPRNLCFHFTIAYYNGYHILIFIYAHAMRITWTPWQ</sequence>
<evidence type="ECO:0000313" key="2">
    <source>
        <dbReference type="Proteomes" id="UP000324222"/>
    </source>
</evidence>
<evidence type="ECO:0000313" key="1">
    <source>
        <dbReference type="EMBL" id="MPC94725.1"/>
    </source>
</evidence>
<proteinExistence type="predicted"/>
<name>A0A5B7JJI4_PORTR</name>
<dbReference type="EMBL" id="VSRR010099674">
    <property type="protein sequence ID" value="MPC94725.1"/>
    <property type="molecule type" value="Genomic_DNA"/>
</dbReference>
<comment type="caution">
    <text evidence="1">The sequence shown here is derived from an EMBL/GenBank/DDBJ whole genome shotgun (WGS) entry which is preliminary data.</text>
</comment>